<keyword evidence="2" id="KW-0813">Transport</keyword>
<dbReference type="InterPro" id="IPR012165">
    <property type="entry name" value="Cyt_c3_hydrogenase_gsu"/>
</dbReference>
<evidence type="ECO:0000313" key="14">
    <source>
        <dbReference type="EMBL" id="AKM54005.1"/>
    </source>
</evidence>
<sequence>MKHQVVETVTLLNNEQIADNLYLATFKAPLISANANPGQFVLVETSADQYLKRPFSFFDIDKVAQTVKIYYEVKGLGTFYMSKHWKVGQQIKMQGPLGSGFIISPPYHNVVVVGGGIGIAPLKVLIDQLNAQQINFQGIFGARNKNGLTILEHFIKKDYLLSTDDGSLGQPQNVVVSLQQYLQKNKVDLIITCGPEIMMEKIKALAEAEQITYQISYENHMACGTGACMGCTKNIDGVNKKICTDGPVIQRVF</sequence>
<dbReference type="SUPFAM" id="SSF63380">
    <property type="entry name" value="Riboflavin synthase domain-like"/>
    <property type="match status" value="1"/>
</dbReference>
<dbReference type="SUPFAM" id="SSF52343">
    <property type="entry name" value="Ferredoxin reductase-like, C-terminal NADP-linked domain"/>
    <property type="match status" value="1"/>
</dbReference>
<dbReference type="Pfam" id="PF10418">
    <property type="entry name" value="DHODB_Fe-S_bind"/>
    <property type="match status" value="1"/>
</dbReference>
<evidence type="ECO:0000256" key="7">
    <source>
        <dbReference type="ARBA" id="ARBA00022982"/>
    </source>
</evidence>
<feature type="binding site" evidence="11">
    <location>
        <begin position="53"/>
        <end position="56"/>
    </location>
    <ligand>
        <name>FAD</name>
        <dbReference type="ChEBI" id="CHEBI:57692"/>
    </ligand>
</feature>
<keyword evidence="9 12" id="KW-0411">Iron-sulfur</keyword>
<dbReference type="EMBL" id="CP011856">
    <property type="protein sequence ID" value="AKM54005.1"/>
    <property type="molecule type" value="Genomic_DNA"/>
</dbReference>
<evidence type="ECO:0000259" key="13">
    <source>
        <dbReference type="PROSITE" id="PS51384"/>
    </source>
</evidence>
<gene>
    <name evidence="14" type="primary">pyrDII</name>
    <name evidence="14" type="ORF">SERIO_v1c04260</name>
</gene>
<feature type="binding site" evidence="12">
    <location>
        <position position="231"/>
    </location>
    <ligand>
        <name>[2Fe-2S] cluster</name>
        <dbReference type="ChEBI" id="CHEBI:190135"/>
    </ligand>
</feature>
<keyword evidence="4 12" id="KW-0001">2Fe-2S</keyword>
<evidence type="ECO:0000256" key="12">
    <source>
        <dbReference type="PIRSR" id="PIRSR006816-2"/>
    </source>
</evidence>
<name>A0A0H3XHW8_9MOLU</name>
<accession>A0A0H3XHW8</accession>
<comment type="cofactor">
    <cofactor evidence="11">
        <name>FAD</name>
        <dbReference type="ChEBI" id="CHEBI:57692"/>
    </cofactor>
    <text evidence="11">Binds 1 FAD per subunit.</text>
</comment>
<dbReference type="STRING" id="315358.SERIO_v1c04260"/>
<comment type="similarity">
    <text evidence="1">Belongs to the PyrK family.</text>
</comment>
<dbReference type="InterPro" id="IPR019480">
    <property type="entry name" value="Dihydroorotate_DH_Fe-S-bd"/>
</dbReference>
<evidence type="ECO:0000313" key="15">
    <source>
        <dbReference type="Proteomes" id="UP000035661"/>
    </source>
</evidence>
<feature type="domain" description="FAD-binding FR-type" evidence="13">
    <location>
        <begin position="4"/>
        <end position="103"/>
    </location>
</feature>
<dbReference type="PIRSF" id="PIRSF006816">
    <property type="entry name" value="Cyc3_hyd_g"/>
    <property type="match status" value="1"/>
</dbReference>
<feature type="binding site" evidence="12">
    <location>
        <position position="223"/>
    </location>
    <ligand>
        <name>[2Fe-2S] cluster</name>
        <dbReference type="ChEBI" id="CHEBI:190135"/>
    </ligand>
</feature>
<dbReference type="RefSeq" id="WP_047791256.1">
    <property type="nucleotide sequence ID" value="NZ_CP011856.1"/>
</dbReference>
<evidence type="ECO:0000256" key="4">
    <source>
        <dbReference type="ARBA" id="ARBA00022714"/>
    </source>
</evidence>
<keyword evidence="8 12" id="KW-0408">Iron</keyword>
<dbReference type="Proteomes" id="UP000035661">
    <property type="component" value="Chromosome"/>
</dbReference>
<dbReference type="GO" id="GO:0006221">
    <property type="term" value="P:pyrimidine nucleotide biosynthetic process"/>
    <property type="evidence" value="ECO:0007669"/>
    <property type="project" value="InterPro"/>
</dbReference>
<dbReference type="InterPro" id="IPR037117">
    <property type="entry name" value="Dihydroorotate_DH_ele_sf"/>
</dbReference>
<evidence type="ECO:0000256" key="5">
    <source>
        <dbReference type="ARBA" id="ARBA00022723"/>
    </source>
</evidence>
<evidence type="ECO:0000256" key="6">
    <source>
        <dbReference type="ARBA" id="ARBA00022827"/>
    </source>
</evidence>
<keyword evidence="3 11" id="KW-0285">Flavoprotein</keyword>
<dbReference type="InterPro" id="IPR017927">
    <property type="entry name" value="FAD-bd_FR_type"/>
</dbReference>
<proteinExistence type="inferred from homology"/>
<dbReference type="PANTHER" id="PTHR43513:SF3">
    <property type="entry name" value="DIHYDROOROTATE DEHYDROGENASE B (NAD(+)), ELECTRON TRANSFER SUBUNIT-RELATED"/>
    <property type="match status" value="1"/>
</dbReference>
<evidence type="ECO:0000256" key="11">
    <source>
        <dbReference type="PIRSR" id="PIRSR006816-1"/>
    </source>
</evidence>
<dbReference type="Gene3D" id="2.40.30.10">
    <property type="entry name" value="Translation factors"/>
    <property type="match status" value="1"/>
</dbReference>
<dbReference type="GO" id="GO:0046872">
    <property type="term" value="F:metal ion binding"/>
    <property type="evidence" value="ECO:0007669"/>
    <property type="project" value="UniProtKB-KW"/>
</dbReference>
<keyword evidence="6 11" id="KW-0274">FAD</keyword>
<dbReference type="Gene3D" id="2.10.240.10">
    <property type="entry name" value="Dihydroorotate dehydrogenase, electron transfer subunit"/>
    <property type="match status" value="1"/>
</dbReference>
<keyword evidence="5 12" id="KW-0479">Metal-binding</keyword>
<dbReference type="AlphaFoldDB" id="A0A0H3XHW8"/>
<dbReference type="GO" id="GO:0051537">
    <property type="term" value="F:2 iron, 2 sulfur cluster binding"/>
    <property type="evidence" value="ECO:0007669"/>
    <property type="project" value="UniProtKB-KW"/>
</dbReference>
<dbReference type="KEGG" id="seri:SERIO_v1c04260"/>
<evidence type="ECO:0000256" key="9">
    <source>
        <dbReference type="ARBA" id="ARBA00023014"/>
    </source>
</evidence>
<evidence type="ECO:0000256" key="3">
    <source>
        <dbReference type="ARBA" id="ARBA00022630"/>
    </source>
</evidence>
<dbReference type="GO" id="GO:0016491">
    <property type="term" value="F:oxidoreductase activity"/>
    <property type="evidence" value="ECO:0007669"/>
    <property type="project" value="InterPro"/>
</dbReference>
<evidence type="ECO:0000256" key="1">
    <source>
        <dbReference type="ARBA" id="ARBA00006422"/>
    </source>
</evidence>
<dbReference type="InterPro" id="IPR039261">
    <property type="entry name" value="FNR_nucleotide-bd"/>
</dbReference>
<keyword evidence="7" id="KW-0249">Electron transport</keyword>
<comment type="cofactor">
    <cofactor evidence="10">
        <name>[2Fe-2S] cluster</name>
        <dbReference type="ChEBI" id="CHEBI:190135"/>
    </cofactor>
</comment>
<keyword evidence="15" id="KW-1185">Reference proteome</keyword>
<dbReference type="InterPro" id="IPR050353">
    <property type="entry name" value="PyrK_electron_transfer"/>
</dbReference>
<dbReference type="InterPro" id="IPR017938">
    <property type="entry name" value="Riboflavin_synthase-like_b-brl"/>
</dbReference>
<protein>
    <submittedName>
        <fullName evidence="14">Dihydroorotate dehydrogenase</fullName>
    </submittedName>
</protein>
<dbReference type="GO" id="GO:0050660">
    <property type="term" value="F:flavin adenine dinucleotide binding"/>
    <property type="evidence" value="ECO:0007669"/>
    <property type="project" value="InterPro"/>
</dbReference>
<feature type="binding site" evidence="12">
    <location>
        <position position="228"/>
    </location>
    <ligand>
        <name>[2Fe-2S] cluster</name>
        <dbReference type="ChEBI" id="CHEBI:190135"/>
    </ligand>
</feature>
<evidence type="ECO:0000256" key="10">
    <source>
        <dbReference type="ARBA" id="ARBA00034078"/>
    </source>
</evidence>
<evidence type="ECO:0000256" key="8">
    <source>
        <dbReference type="ARBA" id="ARBA00023004"/>
    </source>
</evidence>
<feature type="binding site" evidence="12">
    <location>
        <position position="243"/>
    </location>
    <ligand>
        <name>[2Fe-2S] cluster</name>
        <dbReference type="ChEBI" id="CHEBI:190135"/>
    </ligand>
</feature>
<comment type="cofactor">
    <cofactor evidence="12">
        <name>[2Fe-2S] cluster</name>
        <dbReference type="ChEBI" id="CHEBI:190135"/>
    </cofactor>
    <text evidence="12">Binds 1 [2Fe-2S] cluster per subunit.</text>
</comment>
<evidence type="ECO:0000256" key="2">
    <source>
        <dbReference type="ARBA" id="ARBA00022448"/>
    </source>
</evidence>
<dbReference type="PROSITE" id="PS51384">
    <property type="entry name" value="FAD_FR"/>
    <property type="match status" value="1"/>
</dbReference>
<reference evidence="14 15" key="1">
    <citation type="journal article" date="2015" name="Genome Biol. Evol.">
        <title>Found and Lost: The Fates of Horizontally Acquired Genes in Arthropod-Symbiotic Spiroplasma.</title>
        <authorList>
            <person name="Lo W.S."/>
            <person name="Gasparich G.E."/>
            <person name="Kuo C.H."/>
        </authorList>
    </citation>
    <scope>NUCLEOTIDE SEQUENCE [LARGE SCALE GENOMIC DNA]</scope>
    <source>
        <strain evidence="15">TDA-040725-5</strain>
    </source>
</reference>
<dbReference type="Gene3D" id="3.40.50.80">
    <property type="entry name" value="Nucleotide-binding domain of ferredoxin-NADP reductase (FNR) module"/>
    <property type="match status" value="1"/>
</dbReference>
<dbReference type="PATRIC" id="fig|743698.3.peg.427"/>
<feature type="binding site" evidence="11">
    <location>
        <begin position="77"/>
        <end position="78"/>
    </location>
    <ligand>
        <name>FAD</name>
        <dbReference type="ChEBI" id="CHEBI:57692"/>
    </ligand>
</feature>
<reference evidence="15" key="2">
    <citation type="submission" date="2015-06" db="EMBL/GenBank/DDBJ databases">
        <title>Complete genome sequence of Spiroplasma eriocheiris TDA-040725-5 (DSM 21848).</title>
        <authorList>
            <person name="Lo W.-S."/>
            <person name="Kuo C.-H."/>
        </authorList>
    </citation>
    <scope>NUCLEOTIDE SEQUENCE [LARGE SCALE GENOMIC DNA]</scope>
    <source>
        <strain evidence="15">TDA-040725-5</strain>
    </source>
</reference>
<organism evidence="14 15">
    <name type="scientific">Spiroplasma eriocheiris</name>
    <dbReference type="NCBI Taxonomy" id="315358"/>
    <lineage>
        <taxon>Bacteria</taxon>
        <taxon>Bacillati</taxon>
        <taxon>Mycoplasmatota</taxon>
        <taxon>Mollicutes</taxon>
        <taxon>Entomoplasmatales</taxon>
        <taxon>Spiroplasmataceae</taxon>
        <taxon>Spiroplasma</taxon>
    </lineage>
</organism>
<dbReference type="PANTHER" id="PTHR43513">
    <property type="entry name" value="DIHYDROOROTATE DEHYDROGENASE B (NAD(+)), ELECTRON TRANSFER SUBUNIT"/>
    <property type="match status" value="1"/>
</dbReference>